<comment type="subunit">
    <text evidence="7">Homodimer.</text>
</comment>
<comment type="similarity">
    <text evidence="1 7">Belongs to the ATG7 family.</text>
</comment>
<dbReference type="CDD" id="cd01486">
    <property type="entry name" value="Apg7"/>
    <property type="match status" value="1"/>
</dbReference>
<evidence type="ECO:0000256" key="1">
    <source>
        <dbReference type="ARBA" id="ARBA00010931"/>
    </source>
</evidence>
<dbReference type="PANTHER" id="PTHR10953:SF3">
    <property type="entry name" value="UBIQUITIN-LIKE MODIFIER-ACTIVATING ENZYME ATG7"/>
    <property type="match status" value="1"/>
</dbReference>
<evidence type="ECO:0000256" key="3">
    <source>
        <dbReference type="ARBA" id="ARBA00022448"/>
    </source>
</evidence>
<comment type="function">
    <text evidence="7">E1-like activating enzyme involved in the 2 ubiquitin-like systems required for cytoplasm to vacuole transport (Cvt) and autophagy. Activates ATG12 for its conjugation with ATG5 and ATG8 for its conjugation with phosphatidylethanolamine. Both systems are needed for the ATG8 association to Cvt vesicles and autophagosomes membranes. Autophagy is essential for maintenance of amino acid levels and protein synthesis under nitrogen starvation. Required for selective autophagic degradation of the nucleus (nucleophagy) as well as for mitophagy which contributes to regulate mitochondrial quantity and quality by eliminating the mitochondria to a basal level to fulfill cellular energy requirements and preventing excess ROS production.</text>
</comment>
<dbReference type="InterPro" id="IPR006285">
    <property type="entry name" value="Atg7"/>
</dbReference>
<evidence type="ECO:0000256" key="5">
    <source>
        <dbReference type="ARBA" id="ARBA00023006"/>
    </source>
</evidence>
<evidence type="ECO:0000256" key="2">
    <source>
        <dbReference type="ARBA" id="ARBA00017647"/>
    </source>
</evidence>
<dbReference type="InterPro" id="IPR042522">
    <property type="entry name" value="Atg7_N_1"/>
</dbReference>
<dbReference type="PANTHER" id="PTHR10953">
    <property type="entry name" value="UBIQUITIN-ACTIVATING ENZYME E1"/>
    <property type="match status" value="1"/>
</dbReference>
<evidence type="ECO:0000313" key="10">
    <source>
        <dbReference type="EMBL" id="KAF5245691.1"/>
    </source>
</evidence>
<dbReference type="InterPro" id="IPR032197">
    <property type="entry name" value="Atg7_N"/>
</dbReference>
<dbReference type="GO" id="GO:0000422">
    <property type="term" value="P:autophagy of mitochondrion"/>
    <property type="evidence" value="ECO:0007669"/>
    <property type="project" value="TreeGrafter"/>
</dbReference>
<dbReference type="GO" id="GO:0006995">
    <property type="term" value="P:cellular response to nitrogen starvation"/>
    <property type="evidence" value="ECO:0007669"/>
    <property type="project" value="TreeGrafter"/>
</dbReference>
<dbReference type="GO" id="GO:0019779">
    <property type="term" value="F:Atg8 activating enzyme activity"/>
    <property type="evidence" value="ECO:0007669"/>
    <property type="project" value="TreeGrafter"/>
</dbReference>
<dbReference type="Gene3D" id="3.40.140.70">
    <property type="entry name" value="Ubiquitin-like modifier-activating enzyme ATG7 N-terminal domain"/>
    <property type="match status" value="1"/>
</dbReference>
<dbReference type="InterPro" id="IPR035985">
    <property type="entry name" value="Ubiquitin-activating_enz"/>
</dbReference>
<keyword evidence="4 7" id="KW-0653">Protein transport</keyword>
<dbReference type="GO" id="GO:0015031">
    <property type="term" value="P:protein transport"/>
    <property type="evidence" value="ECO:0007669"/>
    <property type="project" value="UniProtKB-UniRule"/>
</dbReference>
<keyword evidence="7" id="KW-0963">Cytoplasm</keyword>
<dbReference type="NCBIfam" id="TIGR01381">
    <property type="entry name" value="E1_like_apg7"/>
    <property type="match status" value="1"/>
</dbReference>
<gene>
    <name evidence="10" type="ORF">FAUST_1675</name>
</gene>
<dbReference type="GO" id="GO:0000045">
    <property type="term" value="P:autophagosome assembly"/>
    <property type="evidence" value="ECO:0007669"/>
    <property type="project" value="TreeGrafter"/>
</dbReference>
<dbReference type="Proteomes" id="UP000537989">
    <property type="component" value="Unassembled WGS sequence"/>
</dbReference>
<feature type="active site" description="Glycyl thioester intermediate" evidence="6">
    <location>
        <position position="550"/>
    </location>
</feature>
<keyword evidence="3 7" id="KW-0813">Transport</keyword>
<accession>A0AAN6C877</accession>
<evidence type="ECO:0000313" key="11">
    <source>
        <dbReference type="Proteomes" id="UP000537989"/>
    </source>
</evidence>
<organism evidence="10 11">
    <name type="scientific">Fusarium austroamericanum</name>
    <dbReference type="NCBI Taxonomy" id="282268"/>
    <lineage>
        <taxon>Eukaryota</taxon>
        <taxon>Fungi</taxon>
        <taxon>Dikarya</taxon>
        <taxon>Ascomycota</taxon>
        <taxon>Pezizomycotina</taxon>
        <taxon>Sordariomycetes</taxon>
        <taxon>Hypocreomycetidae</taxon>
        <taxon>Hypocreales</taxon>
        <taxon>Nectriaceae</taxon>
        <taxon>Fusarium</taxon>
    </lineage>
</organism>
<dbReference type="GO" id="GO:0032446">
    <property type="term" value="P:protein modification by small protein conjugation"/>
    <property type="evidence" value="ECO:0007669"/>
    <property type="project" value="TreeGrafter"/>
</dbReference>
<dbReference type="GO" id="GO:0034727">
    <property type="term" value="P:piecemeal microautophagy of the nucleus"/>
    <property type="evidence" value="ECO:0007669"/>
    <property type="project" value="TreeGrafter"/>
</dbReference>
<dbReference type="InterPro" id="IPR045886">
    <property type="entry name" value="ThiF/MoeB/HesA"/>
</dbReference>
<evidence type="ECO:0000259" key="8">
    <source>
        <dbReference type="Pfam" id="PF00899"/>
    </source>
</evidence>
<keyword evidence="5 7" id="KW-0072">Autophagy</keyword>
<dbReference type="GO" id="GO:0000407">
    <property type="term" value="C:phagophore assembly site"/>
    <property type="evidence" value="ECO:0007669"/>
    <property type="project" value="UniProtKB-SubCell"/>
</dbReference>
<feature type="domain" description="THIF-type NAD/FAD binding fold" evidence="8">
    <location>
        <begin position="348"/>
        <end position="576"/>
    </location>
</feature>
<evidence type="ECO:0000259" key="9">
    <source>
        <dbReference type="Pfam" id="PF16420"/>
    </source>
</evidence>
<dbReference type="FunFam" id="3.40.140.70:FF:000001">
    <property type="entry name" value="Ubiquitin-like modifier-activating enzyme atg7"/>
    <property type="match status" value="1"/>
</dbReference>
<keyword evidence="11" id="KW-1185">Reference proteome</keyword>
<comment type="subcellular location">
    <subcellularLocation>
        <location evidence="7">Cytoplasm</location>
    </subcellularLocation>
    <subcellularLocation>
        <location evidence="7">Preautophagosomal structure</location>
    </subcellularLocation>
</comment>
<dbReference type="Pfam" id="PF16420">
    <property type="entry name" value="ATG7_N"/>
    <property type="match status" value="1"/>
</dbReference>
<feature type="domain" description="Ubiquitin-like modifier-activating enzyme Atg7 N-terminal" evidence="9">
    <location>
        <begin position="5"/>
        <end position="331"/>
    </location>
</feature>
<sequence>MAKPLQFAPFISEIELPFYSALFASKLDHDKLDDSARSVLGLYEPRSEEPESSCRLQILGNALTSGKTNEPSSPLATMRAEGIIRNVNTLEDFKNTDKPAMLRTAGRQVWDAIKDGSIYSVPSLLSSFIILSYADLKKYKFTYWFAFPALHSDPVWKRSGPAERLTSQETTALVDRVGTWRYSVDARERGFFLAKKVPGRRETDDPDTPQELPFHWEIGSLRDFETGFFDQVPKEDRYVAFTDPSTYPEAPGWPLRNFLILIRHRFRLTKTKVICYRDTWAKRHEAKSVILPIEMDPVENLDITEMPKVTGWARSSNGKLQAQQVNLGEYMDPARLADSSVDLNLKLMKWRIAPNLNLETIKNTKCLLLGAGTLGSYVSRNLMGWGVRKITFVDYGRVSFSNPVRQPLFNFNDCLEGGKPKALRAAEALKEIYPGVDSEGHALSVPMLGHPFTDETKTKEDYQKLEKLINEHDAIFLLMDSRESRWLPTVMGKAAGKIVMNAALGFDSYVVMRHGTETSPEGQTPLGCYFCNDVVAPADSQKDQTLDQQCTVTRPGVAPIASALLVELLTSLLQHPLGKDAPAPQPTSGVIPERDPPDHALGLVPHQIRGYTSTFQQIVIRGQSYDCCSACSPKILNAYRHDGWGFVKRALQEKEYVAELSGLAEVQRRAEEMAAHVDWEEDDDLVDDGEGELI</sequence>
<dbReference type="EMBL" id="JAAMOD010000035">
    <property type="protein sequence ID" value="KAF5245691.1"/>
    <property type="molecule type" value="Genomic_DNA"/>
</dbReference>
<name>A0AAN6C877_FUSAU</name>
<dbReference type="GO" id="GO:0019778">
    <property type="term" value="F:Atg12 activating enzyme activity"/>
    <property type="evidence" value="ECO:0007669"/>
    <property type="project" value="TreeGrafter"/>
</dbReference>
<protein>
    <recommendedName>
        <fullName evidence="2 7">Ubiquitin-like modifier-activating enzyme ATG7</fullName>
    </recommendedName>
    <alternativeName>
        <fullName evidence="7">Autophagy-related protein 7</fullName>
    </alternativeName>
</protein>
<dbReference type="Pfam" id="PF00899">
    <property type="entry name" value="ThiF"/>
    <property type="match status" value="1"/>
</dbReference>
<evidence type="ECO:0000256" key="7">
    <source>
        <dbReference type="RuleBase" id="RU366022"/>
    </source>
</evidence>
<dbReference type="InterPro" id="IPR042523">
    <property type="entry name" value="Atg7_N_2"/>
</dbReference>
<reference evidence="10 11" key="1">
    <citation type="submission" date="2020-02" db="EMBL/GenBank/DDBJ databases">
        <title>Identification and distribution of gene clusters putatively required for synthesis of sphingolipid metabolism inhibitors in phylogenetically diverse species of the filamentous fungus Fusarium.</title>
        <authorList>
            <person name="Kim H.-S."/>
            <person name="Busman M."/>
            <person name="Brown D.W."/>
            <person name="Divon H."/>
            <person name="Uhlig S."/>
            <person name="Proctor R.H."/>
        </authorList>
    </citation>
    <scope>NUCLEOTIDE SEQUENCE [LARGE SCALE GENOMIC DNA]</scope>
    <source>
        <strain evidence="10 11">NRRL 2903</strain>
    </source>
</reference>
<dbReference type="Gene3D" id="3.40.50.720">
    <property type="entry name" value="NAD(P)-binding Rossmann-like Domain"/>
    <property type="match status" value="1"/>
</dbReference>
<dbReference type="InterPro" id="IPR000594">
    <property type="entry name" value="ThiF_NAD_FAD-bd"/>
</dbReference>
<dbReference type="FunFam" id="3.40.50.720:FF:000243">
    <property type="entry name" value="Ubiquitin-like modifier-activating enzyme ATG7"/>
    <property type="match status" value="1"/>
</dbReference>
<evidence type="ECO:0000256" key="6">
    <source>
        <dbReference type="PIRSR" id="PIRSR606285-1"/>
    </source>
</evidence>
<proteinExistence type="inferred from homology"/>
<keyword evidence="7" id="KW-0833">Ubl conjugation pathway</keyword>
<dbReference type="Gene3D" id="3.40.140.100">
    <property type="entry name" value="Ubiquitin-like modifier-activating enzyme ATG7 C-terminal domain"/>
    <property type="match status" value="1"/>
</dbReference>
<dbReference type="SUPFAM" id="SSF69572">
    <property type="entry name" value="Activating enzymes of the ubiquitin-like proteins"/>
    <property type="match status" value="1"/>
</dbReference>
<comment type="caution">
    <text evidence="10">The sequence shown here is derived from an EMBL/GenBank/DDBJ whole genome shotgun (WGS) entry which is preliminary data.</text>
</comment>
<dbReference type="AlphaFoldDB" id="A0AAN6C877"/>
<evidence type="ECO:0000256" key="4">
    <source>
        <dbReference type="ARBA" id="ARBA00022927"/>
    </source>
</evidence>